<sequence length="122" mass="13253">MVEPPATAGWSGLRAFGLGNERQRMSEYRTVRAGGRRGDLCALLDRGLLLRLWPTPRILVPTTVRGVWEEAFPELRAPADAPAARPLTQRRPHGGASAAWSSPTCTPVSSRTSCPSVPPIPW</sequence>
<organism evidence="2 3">
    <name type="scientific">Streptomyces pilosus</name>
    <dbReference type="NCBI Taxonomy" id="28893"/>
    <lineage>
        <taxon>Bacteria</taxon>
        <taxon>Bacillati</taxon>
        <taxon>Actinomycetota</taxon>
        <taxon>Actinomycetes</taxon>
        <taxon>Kitasatosporales</taxon>
        <taxon>Streptomycetaceae</taxon>
        <taxon>Streptomyces</taxon>
    </lineage>
</organism>
<dbReference type="Proteomes" id="UP000656732">
    <property type="component" value="Unassembled WGS sequence"/>
</dbReference>
<proteinExistence type="predicted"/>
<dbReference type="AlphaFoldDB" id="A0A918C4H0"/>
<comment type="caution">
    <text evidence="2">The sequence shown here is derived from an EMBL/GenBank/DDBJ whole genome shotgun (WGS) entry which is preliminary data.</text>
</comment>
<reference evidence="2" key="2">
    <citation type="submission" date="2020-09" db="EMBL/GenBank/DDBJ databases">
        <authorList>
            <person name="Sun Q."/>
            <person name="Ohkuma M."/>
        </authorList>
    </citation>
    <scope>NUCLEOTIDE SEQUENCE</scope>
    <source>
        <strain evidence="2">JCM 4403</strain>
    </source>
</reference>
<evidence type="ECO:0000313" key="3">
    <source>
        <dbReference type="Proteomes" id="UP000656732"/>
    </source>
</evidence>
<feature type="region of interest" description="Disordered" evidence="1">
    <location>
        <begin position="78"/>
        <end position="122"/>
    </location>
</feature>
<keyword evidence="3" id="KW-1185">Reference proteome</keyword>
<evidence type="ECO:0000313" key="2">
    <source>
        <dbReference type="EMBL" id="GGR04415.1"/>
    </source>
</evidence>
<name>A0A918C4H0_9ACTN</name>
<evidence type="ECO:0000256" key="1">
    <source>
        <dbReference type="SAM" id="MobiDB-lite"/>
    </source>
</evidence>
<gene>
    <name evidence="2" type="ORF">GCM10010280_60480</name>
</gene>
<reference evidence="2" key="1">
    <citation type="journal article" date="2014" name="Int. J. Syst. Evol. Microbiol.">
        <title>Complete genome sequence of Corynebacterium casei LMG S-19264T (=DSM 44701T), isolated from a smear-ripened cheese.</title>
        <authorList>
            <consortium name="US DOE Joint Genome Institute (JGI-PGF)"/>
            <person name="Walter F."/>
            <person name="Albersmeier A."/>
            <person name="Kalinowski J."/>
            <person name="Ruckert C."/>
        </authorList>
    </citation>
    <scope>NUCLEOTIDE SEQUENCE</scope>
    <source>
        <strain evidence="2">JCM 4403</strain>
    </source>
</reference>
<protein>
    <submittedName>
        <fullName evidence="2">Uncharacterized protein</fullName>
    </submittedName>
</protein>
<accession>A0A918C4H0</accession>
<dbReference type="EMBL" id="BMTU01000017">
    <property type="protein sequence ID" value="GGR04415.1"/>
    <property type="molecule type" value="Genomic_DNA"/>
</dbReference>
<feature type="compositionally biased region" description="Polar residues" evidence="1">
    <location>
        <begin position="99"/>
        <end position="115"/>
    </location>
</feature>